<reference evidence="5 6" key="1">
    <citation type="submission" date="2018-11" db="EMBL/GenBank/DDBJ databases">
        <title>Genomes From Bacteria Associated with the Canine Oral Cavity: a Test Case for Automated Genome-Based Taxonomic Assignment.</title>
        <authorList>
            <person name="Coil D.A."/>
            <person name="Jospin G."/>
            <person name="Darling A.E."/>
            <person name="Wallis C."/>
            <person name="Davis I.J."/>
            <person name="Harris S."/>
            <person name="Eisen J.A."/>
            <person name="Holcombe L.J."/>
            <person name="O'Flynn C."/>
        </authorList>
    </citation>
    <scope>NUCLEOTIDE SEQUENCE [LARGE SCALE GENOMIC DNA]</scope>
    <source>
        <strain evidence="5 6">OH1047_COT-310</strain>
    </source>
</reference>
<dbReference type="GO" id="GO:0043565">
    <property type="term" value="F:sequence-specific DNA binding"/>
    <property type="evidence" value="ECO:0007669"/>
    <property type="project" value="InterPro"/>
</dbReference>
<keyword evidence="2" id="KW-0238">DNA-binding</keyword>
<dbReference type="PANTHER" id="PTHR43280:SF2">
    <property type="entry name" value="HTH-TYPE TRANSCRIPTIONAL REGULATOR EXSA"/>
    <property type="match status" value="1"/>
</dbReference>
<name>A0A3P2A4G2_9BACE</name>
<proteinExistence type="predicted"/>
<dbReference type="PROSITE" id="PS00041">
    <property type="entry name" value="HTH_ARAC_FAMILY_1"/>
    <property type="match status" value="1"/>
</dbReference>
<keyword evidence="6" id="KW-1185">Reference proteome</keyword>
<dbReference type="SUPFAM" id="SSF46689">
    <property type="entry name" value="Homeodomain-like"/>
    <property type="match status" value="1"/>
</dbReference>
<evidence type="ECO:0000256" key="2">
    <source>
        <dbReference type="ARBA" id="ARBA00023125"/>
    </source>
</evidence>
<dbReference type="Proteomes" id="UP000279562">
    <property type="component" value="Unassembled WGS sequence"/>
</dbReference>
<feature type="domain" description="HTH araC/xylS-type" evidence="4">
    <location>
        <begin position="25"/>
        <end position="130"/>
    </location>
</feature>
<comment type="caution">
    <text evidence="5">The sequence shown here is derived from an EMBL/GenBank/DDBJ whole genome shotgun (WGS) entry which is preliminary data.</text>
</comment>
<dbReference type="PROSITE" id="PS01124">
    <property type="entry name" value="HTH_ARAC_FAMILY_2"/>
    <property type="match status" value="1"/>
</dbReference>
<keyword evidence="3" id="KW-0804">Transcription</keyword>
<dbReference type="EMBL" id="RQYF01000045">
    <property type="protein sequence ID" value="RRD89798.1"/>
    <property type="molecule type" value="Genomic_DNA"/>
</dbReference>
<evidence type="ECO:0000259" key="4">
    <source>
        <dbReference type="PROSITE" id="PS01124"/>
    </source>
</evidence>
<organism evidence="5 6">
    <name type="scientific">Prevotella heparinolytica</name>
    <dbReference type="NCBI Taxonomy" id="28113"/>
    <lineage>
        <taxon>Bacteria</taxon>
        <taxon>Pseudomonadati</taxon>
        <taxon>Bacteroidota</taxon>
        <taxon>Bacteroidia</taxon>
        <taxon>Bacteroidales</taxon>
        <taxon>Bacteroidaceae</taxon>
        <taxon>Bacteroides</taxon>
    </lineage>
</organism>
<dbReference type="GO" id="GO:0003700">
    <property type="term" value="F:DNA-binding transcription factor activity"/>
    <property type="evidence" value="ECO:0007669"/>
    <property type="project" value="InterPro"/>
</dbReference>
<keyword evidence="1" id="KW-0805">Transcription regulation</keyword>
<dbReference type="RefSeq" id="WP_214609588.1">
    <property type="nucleotide sequence ID" value="NZ_RQYF01000045.1"/>
</dbReference>
<dbReference type="Gene3D" id="1.10.10.60">
    <property type="entry name" value="Homeodomain-like"/>
    <property type="match status" value="1"/>
</dbReference>
<evidence type="ECO:0000256" key="3">
    <source>
        <dbReference type="ARBA" id="ARBA00023163"/>
    </source>
</evidence>
<protein>
    <submittedName>
        <fullName evidence="5">AraC family transcriptional regulator</fullName>
    </submittedName>
</protein>
<evidence type="ECO:0000256" key="1">
    <source>
        <dbReference type="ARBA" id="ARBA00023015"/>
    </source>
</evidence>
<dbReference type="Pfam" id="PF12833">
    <property type="entry name" value="HTH_18"/>
    <property type="match status" value="1"/>
</dbReference>
<dbReference type="SMART" id="SM00342">
    <property type="entry name" value="HTH_ARAC"/>
    <property type="match status" value="1"/>
</dbReference>
<sequence>YLYKYVRLAVQQTPAKRADNPKTEENLQEQIETLLSENNNFLSQDFNTGCLETRLQMKRYAIDQQLAENCHTSLNDIVTNLRLQHACKLLEQTDYVLEYIATQSGFGTLRTFYRQFKKKYNLTPTEYRRLGQKKNQ</sequence>
<dbReference type="PANTHER" id="PTHR43280">
    <property type="entry name" value="ARAC-FAMILY TRANSCRIPTIONAL REGULATOR"/>
    <property type="match status" value="1"/>
</dbReference>
<evidence type="ECO:0000313" key="5">
    <source>
        <dbReference type="EMBL" id="RRD89798.1"/>
    </source>
</evidence>
<accession>A0A3P2A4G2</accession>
<dbReference type="InterPro" id="IPR009057">
    <property type="entry name" value="Homeodomain-like_sf"/>
</dbReference>
<dbReference type="InterPro" id="IPR018060">
    <property type="entry name" value="HTH_AraC"/>
</dbReference>
<evidence type="ECO:0000313" key="6">
    <source>
        <dbReference type="Proteomes" id="UP000279562"/>
    </source>
</evidence>
<dbReference type="AlphaFoldDB" id="A0A3P2A4G2"/>
<feature type="non-terminal residue" evidence="5">
    <location>
        <position position="1"/>
    </location>
</feature>
<dbReference type="InterPro" id="IPR018062">
    <property type="entry name" value="HTH_AraC-typ_CS"/>
</dbReference>
<gene>
    <name evidence="5" type="ORF">EII33_09320</name>
</gene>